<sequence length="143" mass="16394">MHYNMRHINLSRCLLIKSFVKGVQGQTKRICALKGSSVNLPCSAEHPTSSMKWYTAHWNGSTLVQNELSVDGNRVMYKPEENHPTLTINDLRESDANFYCCRENTDQPQLCRYSVIQLSVSGKLTVKLFFCVLTRVSEFLFNN</sequence>
<evidence type="ECO:0000313" key="2">
    <source>
        <dbReference type="Ensembl" id="ENSDLAP00005064443.1"/>
    </source>
</evidence>
<reference evidence="2" key="1">
    <citation type="submission" date="2025-08" db="UniProtKB">
        <authorList>
            <consortium name="Ensembl"/>
        </authorList>
    </citation>
    <scope>IDENTIFICATION</scope>
</reference>
<organism evidence="2 3">
    <name type="scientific">Dicentrarchus labrax</name>
    <name type="common">European seabass</name>
    <name type="synonym">Morone labrax</name>
    <dbReference type="NCBI Taxonomy" id="13489"/>
    <lineage>
        <taxon>Eukaryota</taxon>
        <taxon>Metazoa</taxon>
        <taxon>Chordata</taxon>
        <taxon>Craniata</taxon>
        <taxon>Vertebrata</taxon>
        <taxon>Euteleostomi</taxon>
        <taxon>Actinopterygii</taxon>
        <taxon>Neopterygii</taxon>
        <taxon>Teleostei</taxon>
        <taxon>Neoteleostei</taxon>
        <taxon>Acanthomorphata</taxon>
        <taxon>Eupercaria</taxon>
        <taxon>Moronidae</taxon>
        <taxon>Dicentrarchus</taxon>
    </lineage>
</organism>
<keyword evidence="3" id="KW-1185">Reference proteome</keyword>
<dbReference type="Proteomes" id="UP000694389">
    <property type="component" value="Unassembled WGS sequence"/>
</dbReference>
<reference evidence="2" key="2">
    <citation type="submission" date="2025-09" db="UniProtKB">
        <authorList>
            <consortium name="Ensembl"/>
        </authorList>
    </citation>
    <scope>IDENTIFICATION</scope>
</reference>
<dbReference type="Pfam" id="PF07679">
    <property type="entry name" value="I-set"/>
    <property type="match status" value="1"/>
</dbReference>
<accession>A0A8P4K2M2</accession>
<evidence type="ECO:0000313" key="3">
    <source>
        <dbReference type="Proteomes" id="UP000694389"/>
    </source>
</evidence>
<dbReference type="AlphaFoldDB" id="A0A8P4K2M2"/>
<dbReference type="PROSITE" id="PS50835">
    <property type="entry name" value="IG_LIKE"/>
    <property type="match status" value="1"/>
</dbReference>
<dbReference type="Gene3D" id="2.60.40.10">
    <property type="entry name" value="Immunoglobulins"/>
    <property type="match status" value="1"/>
</dbReference>
<dbReference type="InterPro" id="IPR036179">
    <property type="entry name" value="Ig-like_dom_sf"/>
</dbReference>
<dbReference type="Ensembl" id="ENSDLAT00005076054.1">
    <property type="protein sequence ID" value="ENSDLAP00005064443.1"/>
    <property type="gene ID" value="ENSDLAG00005027538.1"/>
</dbReference>
<dbReference type="SMART" id="SM00409">
    <property type="entry name" value="IG"/>
    <property type="match status" value="1"/>
</dbReference>
<proteinExistence type="predicted"/>
<evidence type="ECO:0000259" key="1">
    <source>
        <dbReference type="PROSITE" id="PS50835"/>
    </source>
</evidence>
<feature type="domain" description="Ig-like" evidence="1">
    <location>
        <begin position="34"/>
        <end position="111"/>
    </location>
</feature>
<dbReference type="InterPro" id="IPR013783">
    <property type="entry name" value="Ig-like_fold"/>
</dbReference>
<name>A0A8P4K2M2_DICLA</name>
<dbReference type="InterPro" id="IPR003599">
    <property type="entry name" value="Ig_sub"/>
</dbReference>
<dbReference type="InterPro" id="IPR007110">
    <property type="entry name" value="Ig-like_dom"/>
</dbReference>
<protein>
    <recommendedName>
        <fullName evidence="1">Ig-like domain-containing protein</fullName>
    </recommendedName>
</protein>
<dbReference type="SUPFAM" id="SSF48726">
    <property type="entry name" value="Immunoglobulin"/>
    <property type="match status" value="1"/>
</dbReference>
<dbReference type="GeneTree" id="ENSGT01150000288082"/>
<dbReference type="InterPro" id="IPR013098">
    <property type="entry name" value="Ig_I-set"/>
</dbReference>